<dbReference type="Proteomes" id="UP000606172">
    <property type="component" value="Unassembled WGS sequence"/>
</dbReference>
<protein>
    <submittedName>
        <fullName evidence="1">Uncharacterized protein</fullName>
    </submittedName>
</protein>
<name>A0A919RD57_9ACTN</name>
<comment type="caution">
    <text evidence="1">The sequence shown here is derived from an EMBL/GenBank/DDBJ whole genome shotgun (WGS) entry which is preliminary data.</text>
</comment>
<gene>
    <name evidence="1" type="ORF">Ssi02_19390</name>
</gene>
<keyword evidence="2" id="KW-1185">Reference proteome</keyword>
<dbReference type="EMBL" id="BOOW01000011">
    <property type="protein sequence ID" value="GII91708.1"/>
    <property type="molecule type" value="Genomic_DNA"/>
</dbReference>
<organism evidence="1 2">
    <name type="scientific">Sinosporangium siamense</name>
    <dbReference type="NCBI Taxonomy" id="1367973"/>
    <lineage>
        <taxon>Bacteria</taxon>
        <taxon>Bacillati</taxon>
        <taxon>Actinomycetota</taxon>
        <taxon>Actinomycetes</taxon>
        <taxon>Streptosporangiales</taxon>
        <taxon>Streptosporangiaceae</taxon>
        <taxon>Sinosporangium</taxon>
    </lineage>
</organism>
<evidence type="ECO:0000313" key="1">
    <source>
        <dbReference type="EMBL" id="GII91708.1"/>
    </source>
</evidence>
<sequence>MRAGVVLLSSPGLVADRRIYRRGERAVRRLPVHRDPDSGYGVSAASASGPGQWIRRVGCQCVKARAADPVWRTLEHQSPDRGYGVRLFSAFVRPVTQNTGEAQGHARRVAG</sequence>
<reference evidence="1" key="1">
    <citation type="submission" date="2021-01" db="EMBL/GenBank/DDBJ databases">
        <title>Whole genome shotgun sequence of Sinosporangium siamense NBRC 109515.</title>
        <authorList>
            <person name="Komaki H."/>
            <person name="Tamura T."/>
        </authorList>
    </citation>
    <scope>NUCLEOTIDE SEQUENCE</scope>
    <source>
        <strain evidence="1">NBRC 109515</strain>
    </source>
</reference>
<proteinExistence type="predicted"/>
<evidence type="ECO:0000313" key="2">
    <source>
        <dbReference type="Proteomes" id="UP000606172"/>
    </source>
</evidence>
<accession>A0A919RD57</accession>
<dbReference type="AlphaFoldDB" id="A0A919RD57"/>